<comment type="cofactor">
    <cofactor evidence="6">
        <name>Fe(2+)</name>
        <dbReference type="ChEBI" id="CHEBI:29033"/>
    </cofactor>
</comment>
<sequence>MHLDETVISRGIVQKYMEELMDYMNTEVAIVGGGPSGMVAAYYLVKRGCKVALFDRKLAVGGGMWGGAMMFNKIVVQSAGKRILDEFAISCEEYERGYYVADAVESVTTIASMTVKAGCKIFNLIGAEDVMVEDGRVTGLVLNWTPVQVNNYHVDPLVVRAKYVIDGTGHPAEVTQTLTRKMGVRLNTPTGGVAGEKPMNALKGELDVVENTREVFPGLYVTGMAANAAFGSHRMGPVFGGMLLSGEKAAMEIAARLGK</sequence>
<feature type="binding site" description="in other chain" evidence="6">
    <location>
        <position position="224"/>
    </location>
    <ligand>
        <name>NAD(+)</name>
        <dbReference type="ChEBI" id="CHEBI:57540"/>
        <note>ligand shared between two adjacent protomers</note>
    </ligand>
</feature>
<dbReference type="Pfam" id="PF01946">
    <property type="entry name" value="Thi4"/>
    <property type="match status" value="1"/>
</dbReference>
<gene>
    <name evidence="6" type="primary">thi4</name>
    <name evidence="7" type="ORF">Tfer_2010</name>
</gene>
<comment type="function">
    <text evidence="6">Involved in the biosynthesis of the thiazole moiety of thiamine. Catalyzes the conversion of NAD and glycine to adenosine diphosphate 5-(2-hydroxyethyl)-4-methylthiazole-2-carboxylate (ADT), an adenylated thiazole intermediate, using free sulfide as a source of sulfur.</text>
</comment>
<keyword evidence="4 6" id="KW-0408">Iron</keyword>
<evidence type="ECO:0000256" key="4">
    <source>
        <dbReference type="ARBA" id="ARBA00023004"/>
    </source>
</evidence>
<keyword evidence="1 6" id="KW-0808">Transferase</keyword>
<dbReference type="InterPro" id="IPR022828">
    <property type="entry name" value="Thi4_prok"/>
</dbReference>
<dbReference type="NCBIfam" id="TIGR00292">
    <property type="entry name" value="sulfide-dependent adenosine diphosphate thiazole synthase"/>
    <property type="match status" value="1"/>
</dbReference>
<evidence type="ECO:0000313" key="8">
    <source>
        <dbReference type="Proteomes" id="UP000037175"/>
    </source>
</evidence>
<dbReference type="PRINTS" id="PR00419">
    <property type="entry name" value="ADXRDTASE"/>
</dbReference>
<comment type="caution">
    <text evidence="7">The sequence shown here is derived from an EMBL/GenBank/DDBJ whole genome shotgun (WGS) entry which is preliminary data.</text>
</comment>
<dbReference type="Proteomes" id="UP000037175">
    <property type="component" value="Unassembled WGS sequence"/>
</dbReference>
<feature type="binding site" description="in other chain" evidence="6">
    <location>
        <position position="170"/>
    </location>
    <ligand>
        <name>Fe cation</name>
        <dbReference type="ChEBI" id="CHEBI:24875"/>
        <note>ligand shared between two adjacent protomers</note>
    </ligand>
</feature>
<evidence type="ECO:0000313" key="7">
    <source>
        <dbReference type="EMBL" id="KNZ69372.1"/>
    </source>
</evidence>
<dbReference type="GO" id="GO:0052837">
    <property type="term" value="P:thiazole biosynthetic process"/>
    <property type="evidence" value="ECO:0007669"/>
    <property type="project" value="UniProtKB-UniRule"/>
</dbReference>
<name>A0A0L6W1B8_9FIRM</name>
<dbReference type="InterPro" id="IPR002922">
    <property type="entry name" value="Thi4_fam"/>
</dbReference>
<dbReference type="GO" id="GO:0005506">
    <property type="term" value="F:iron ion binding"/>
    <property type="evidence" value="ECO:0007669"/>
    <property type="project" value="UniProtKB-UniRule"/>
</dbReference>
<keyword evidence="3 6" id="KW-0784">Thiamine biosynthesis</keyword>
<keyword evidence="8" id="KW-1185">Reference proteome</keyword>
<dbReference type="Gene3D" id="3.50.50.60">
    <property type="entry name" value="FAD/NAD(P)-binding domain"/>
    <property type="match status" value="1"/>
</dbReference>
<keyword evidence="2 6" id="KW-0479">Metal-binding</keyword>
<dbReference type="PANTHER" id="PTHR43422">
    <property type="entry name" value="THIAMINE THIAZOLE SYNTHASE"/>
    <property type="match status" value="1"/>
</dbReference>
<feature type="binding site" description="in other chain" evidence="6">
    <location>
        <position position="36"/>
    </location>
    <ligand>
        <name>NAD(+)</name>
        <dbReference type="ChEBI" id="CHEBI:57540"/>
        <note>ligand shared between two adjacent protomers</note>
    </ligand>
</feature>
<accession>A0A0L6W1B8</accession>
<proteinExistence type="inferred from homology"/>
<dbReference type="SUPFAM" id="SSF51905">
    <property type="entry name" value="FAD/NAD(P)-binding domain"/>
    <property type="match status" value="1"/>
</dbReference>
<comment type="caution">
    <text evidence="6">Lacks conserved residue(s) required for the propagation of feature annotation.</text>
</comment>
<dbReference type="GO" id="GO:0016763">
    <property type="term" value="F:pentosyltransferase activity"/>
    <property type="evidence" value="ECO:0007669"/>
    <property type="project" value="UniProtKB-UniRule"/>
</dbReference>
<dbReference type="InterPro" id="IPR036188">
    <property type="entry name" value="FAD/NAD-bd_sf"/>
</dbReference>
<evidence type="ECO:0000256" key="1">
    <source>
        <dbReference type="ARBA" id="ARBA00022679"/>
    </source>
</evidence>
<dbReference type="GO" id="GO:0009229">
    <property type="term" value="P:thiamine diphosphate biosynthetic process"/>
    <property type="evidence" value="ECO:0007669"/>
    <property type="project" value="UniProtKB-UniRule"/>
</dbReference>
<evidence type="ECO:0000256" key="3">
    <source>
        <dbReference type="ARBA" id="ARBA00022977"/>
    </source>
</evidence>
<comment type="similarity">
    <text evidence="6">Belongs to the THI4 family.</text>
</comment>
<dbReference type="HAMAP" id="MF_00304">
    <property type="entry name" value="Thi4"/>
    <property type="match status" value="1"/>
</dbReference>
<comment type="catalytic activity">
    <reaction evidence="6">
        <text>hydrogen sulfide + glycine + NAD(+) = ADP-5-ethyl-4-methylthiazole-2-carboxylate + nicotinamide + 3 H2O + H(+)</text>
        <dbReference type="Rhea" id="RHEA:55704"/>
        <dbReference type="ChEBI" id="CHEBI:15377"/>
        <dbReference type="ChEBI" id="CHEBI:15378"/>
        <dbReference type="ChEBI" id="CHEBI:17154"/>
        <dbReference type="ChEBI" id="CHEBI:29919"/>
        <dbReference type="ChEBI" id="CHEBI:57305"/>
        <dbReference type="ChEBI" id="CHEBI:57540"/>
        <dbReference type="ChEBI" id="CHEBI:139151"/>
        <dbReference type="EC" id="2.4.2.59"/>
    </reaction>
</comment>
<dbReference type="RefSeq" id="WP_052218197.1">
    <property type="nucleotide sequence ID" value="NZ_LGTE01000013.1"/>
</dbReference>
<dbReference type="PANTHER" id="PTHR43422:SF3">
    <property type="entry name" value="THIAMINE THIAZOLE SYNTHASE"/>
    <property type="match status" value="1"/>
</dbReference>
<feature type="binding site" evidence="6">
    <location>
        <position position="155"/>
    </location>
    <ligand>
        <name>Fe cation</name>
        <dbReference type="ChEBI" id="CHEBI:24875"/>
        <note>ligand shared between two adjacent protomers</note>
    </ligand>
</feature>
<dbReference type="PATRIC" id="fig|281456.6.peg.2106"/>
<evidence type="ECO:0000256" key="2">
    <source>
        <dbReference type="ARBA" id="ARBA00022723"/>
    </source>
</evidence>
<feature type="binding site" evidence="6">
    <location>
        <position position="234"/>
    </location>
    <ligand>
        <name>glycine</name>
        <dbReference type="ChEBI" id="CHEBI:57305"/>
    </ligand>
</feature>
<dbReference type="EC" id="2.4.2.59" evidence="6"/>
<evidence type="ECO:0000256" key="5">
    <source>
        <dbReference type="ARBA" id="ARBA00023027"/>
    </source>
</evidence>
<organism evidence="7 8">
    <name type="scientific">Thermincola ferriacetica</name>
    <dbReference type="NCBI Taxonomy" id="281456"/>
    <lineage>
        <taxon>Bacteria</taxon>
        <taxon>Bacillati</taxon>
        <taxon>Bacillota</taxon>
        <taxon>Clostridia</taxon>
        <taxon>Eubacteriales</taxon>
        <taxon>Thermincolaceae</taxon>
        <taxon>Thermincola</taxon>
    </lineage>
</organism>
<dbReference type="UniPathway" id="UPA00060"/>
<dbReference type="EMBL" id="LGTE01000013">
    <property type="protein sequence ID" value="KNZ69372.1"/>
    <property type="molecule type" value="Genomic_DNA"/>
</dbReference>
<keyword evidence="5 6" id="KW-0520">NAD</keyword>
<evidence type="ECO:0000256" key="6">
    <source>
        <dbReference type="HAMAP-Rule" id="MF_00304"/>
    </source>
</evidence>
<dbReference type="AlphaFoldDB" id="A0A0L6W1B8"/>
<comment type="subunit">
    <text evidence="6">Homooctamer; tetramer of dimers.</text>
</comment>
<comment type="pathway">
    <text evidence="6">Cofactor biosynthesis; thiamine diphosphate biosynthesis.</text>
</comment>
<feature type="binding site" evidence="6">
    <location>
        <begin position="153"/>
        <end position="155"/>
    </location>
    <ligand>
        <name>NAD(+)</name>
        <dbReference type="ChEBI" id="CHEBI:57540"/>
        <note>ligand shared between two adjacent protomers</note>
    </ligand>
</feature>
<reference evidence="8" key="1">
    <citation type="submission" date="2015-07" db="EMBL/GenBank/DDBJ databases">
        <title>Complete Genome of Thermincola ferriacetica strain Z-0001T.</title>
        <authorList>
            <person name="Lusk B."/>
            <person name="Badalamenti J.P."/>
            <person name="Parameswaran P."/>
            <person name="Bond D.R."/>
            <person name="Torres C.I."/>
        </authorList>
    </citation>
    <scope>NUCLEOTIDE SEQUENCE [LARGE SCALE GENOMIC DNA]</scope>
    <source>
        <strain evidence="8">Z-0001</strain>
    </source>
</reference>
<dbReference type="GO" id="GO:0009228">
    <property type="term" value="P:thiamine biosynthetic process"/>
    <property type="evidence" value="ECO:0007669"/>
    <property type="project" value="UniProtKB-KW"/>
</dbReference>
<feature type="binding site" description="in other chain" evidence="6">
    <location>
        <position position="63"/>
    </location>
    <ligand>
        <name>NAD(+)</name>
        <dbReference type="ChEBI" id="CHEBI:57540"/>
        <note>ligand shared between two adjacent protomers</note>
    </ligand>
</feature>
<protein>
    <recommendedName>
        <fullName evidence="6">Thiamine thiazole synthase</fullName>
        <ecNumber evidence="6">2.4.2.59</ecNumber>
    </recommendedName>
</protein>